<dbReference type="Pfam" id="PF01323">
    <property type="entry name" value="DSBA"/>
    <property type="match status" value="1"/>
</dbReference>
<organism evidence="2 3">
    <name type="scientific">Candidatus Ozemobacter sibiricus</name>
    <dbReference type="NCBI Taxonomy" id="2268124"/>
    <lineage>
        <taxon>Bacteria</taxon>
        <taxon>Candidatus Ozemobacteria</taxon>
        <taxon>Candidatus Ozemobacterales</taxon>
        <taxon>Candidatus Ozemobacteraceae</taxon>
        <taxon>Candidatus Ozemobacter</taxon>
    </lineage>
</organism>
<dbReference type="Gene3D" id="3.40.30.10">
    <property type="entry name" value="Glutaredoxin"/>
    <property type="match status" value="1"/>
</dbReference>
<protein>
    <recommendedName>
        <fullName evidence="1">DSBA-like thioredoxin domain-containing protein</fullName>
    </recommendedName>
</protein>
<dbReference type="InterPro" id="IPR001853">
    <property type="entry name" value="DSBA-like_thioredoxin_dom"/>
</dbReference>
<proteinExistence type="predicted"/>
<dbReference type="SUPFAM" id="SSF52833">
    <property type="entry name" value="Thioredoxin-like"/>
    <property type="match status" value="1"/>
</dbReference>
<sequence length="196" mass="22077">MAEAAESAVRFYFDFYCPYSYLAWEILQKEFHEKEFPLEVLAVGPNPPSQPDLLGRKLWSDVRWQALAEKGKALGLTIRPVAAEAFSLIPHQGMLFYEGIGRQEYLSGVFKGIFELGLDFGHSQTLLNHLQSEGIDTLPLTKALASPATLSQAKERLQLWDTEHIRVIPALVCGQDRLAGVLDRRGVQNFLNLHVR</sequence>
<dbReference type="EMBL" id="QOQW01000001">
    <property type="protein sequence ID" value="RCK81743.1"/>
    <property type="molecule type" value="Genomic_DNA"/>
</dbReference>
<dbReference type="GO" id="GO:0016491">
    <property type="term" value="F:oxidoreductase activity"/>
    <property type="evidence" value="ECO:0007669"/>
    <property type="project" value="InterPro"/>
</dbReference>
<dbReference type="InterPro" id="IPR036249">
    <property type="entry name" value="Thioredoxin-like_sf"/>
</dbReference>
<feature type="domain" description="DSBA-like thioredoxin" evidence="1">
    <location>
        <begin position="9"/>
        <end position="180"/>
    </location>
</feature>
<comment type="caution">
    <text evidence="2">The sequence shown here is derived from an EMBL/GenBank/DDBJ whole genome shotgun (WGS) entry which is preliminary data.</text>
</comment>
<evidence type="ECO:0000313" key="3">
    <source>
        <dbReference type="Proteomes" id="UP000252355"/>
    </source>
</evidence>
<name>A0A367ZUC0_9BACT</name>
<gene>
    <name evidence="2" type="ORF">OZSIB_0877</name>
</gene>
<evidence type="ECO:0000259" key="1">
    <source>
        <dbReference type="Pfam" id="PF01323"/>
    </source>
</evidence>
<dbReference type="Proteomes" id="UP000252355">
    <property type="component" value="Unassembled WGS sequence"/>
</dbReference>
<evidence type="ECO:0000313" key="2">
    <source>
        <dbReference type="EMBL" id="RCK81743.1"/>
    </source>
</evidence>
<dbReference type="AlphaFoldDB" id="A0A367ZUC0"/>
<reference evidence="2 3" key="1">
    <citation type="submission" date="2018-05" db="EMBL/GenBank/DDBJ databases">
        <title>A metagenomic window into the 2 km-deep terrestrial subsurface aquifer revealed taxonomically and functionally diverse microbial community comprising novel uncultured bacterial lineages.</title>
        <authorList>
            <person name="Kadnikov V.V."/>
            <person name="Mardanov A.V."/>
            <person name="Beletsky A.V."/>
            <person name="Banks D."/>
            <person name="Pimenov N.V."/>
            <person name="Frank Y.A."/>
            <person name="Karnachuk O.V."/>
            <person name="Ravin N.V."/>
        </authorList>
    </citation>
    <scope>NUCLEOTIDE SEQUENCE [LARGE SCALE GENOMIC DNA]</scope>
    <source>
        <strain evidence="2">BY5</strain>
    </source>
</reference>
<accession>A0A367ZUC0</accession>